<proteinExistence type="predicted"/>
<dbReference type="EMBL" id="VOSK01000048">
    <property type="protein sequence ID" value="MPR26412.1"/>
    <property type="molecule type" value="Genomic_DNA"/>
</dbReference>
<reference evidence="6 7" key="1">
    <citation type="journal article" date="2019" name="Syst. Appl. Microbiol.">
        <title>Microvirga tunisiensis sp. nov., a root nodule symbiotic bacterium isolated from Lupinus micranthus and L. luteus grown in Northern Tunisia.</title>
        <authorList>
            <person name="Msaddak A."/>
            <person name="Rejili M."/>
            <person name="Duran D."/>
            <person name="Mars M."/>
            <person name="Palacios J.M."/>
            <person name="Ruiz-Argueso T."/>
            <person name="Rey L."/>
            <person name="Imperial J."/>
        </authorList>
    </citation>
    <scope>NUCLEOTIDE SEQUENCE [LARGE SCALE GENOMIC DNA]</scope>
    <source>
        <strain evidence="6 7">Lmie10</strain>
    </source>
</reference>
<dbReference type="SUPFAM" id="SSF52172">
    <property type="entry name" value="CheY-like"/>
    <property type="match status" value="1"/>
</dbReference>
<dbReference type="Pfam" id="PF00072">
    <property type="entry name" value="Response_reg"/>
    <property type="match status" value="1"/>
</dbReference>
<dbReference type="InterPro" id="IPR050595">
    <property type="entry name" value="Bact_response_regulator"/>
</dbReference>
<name>A0A5N7MH68_9HYPH</name>
<evidence type="ECO:0000313" key="6">
    <source>
        <dbReference type="EMBL" id="MPR26412.1"/>
    </source>
</evidence>
<dbReference type="GO" id="GO:0000160">
    <property type="term" value="P:phosphorelay signal transduction system"/>
    <property type="evidence" value="ECO:0007669"/>
    <property type="project" value="InterPro"/>
</dbReference>
<dbReference type="RefSeq" id="WP_152712589.1">
    <property type="nucleotide sequence ID" value="NZ_VOSJ01000048.1"/>
</dbReference>
<keyword evidence="3" id="KW-0804">Transcription</keyword>
<evidence type="ECO:0000259" key="5">
    <source>
        <dbReference type="PROSITE" id="PS50110"/>
    </source>
</evidence>
<evidence type="ECO:0000313" key="7">
    <source>
        <dbReference type="Proteomes" id="UP000403266"/>
    </source>
</evidence>
<organism evidence="6 7">
    <name type="scientific">Microvirga tunisiensis</name>
    <dbReference type="NCBI Taxonomy" id="2108360"/>
    <lineage>
        <taxon>Bacteria</taxon>
        <taxon>Pseudomonadati</taxon>
        <taxon>Pseudomonadota</taxon>
        <taxon>Alphaproteobacteria</taxon>
        <taxon>Hyphomicrobiales</taxon>
        <taxon>Methylobacteriaceae</taxon>
        <taxon>Microvirga</taxon>
    </lineage>
</organism>
<dbReference type="SMART" id="SM00448">
    <property type="entry name" value="REC"/>
    <property type="match status" value="1"/>
</dbReference>
<dbReference type="AlphaFoldDB" id="A0A5N7MH68"/>
<evidence type="ECO:0000256" key="3">
    <source>
        <dbReference type="ARBA" id="ARBA00023163"/>
    </source>
</evidence>
<gene>
    <name evidence="6" type="ORF">FS320_14545</name>
</gene>
<accession>A0A5N7MH68</accession>
<comment type="caution">
    <text evidence="6">The sequence shown here is derived from an EMBL/GenBank/DDBJ whole genome shotgun (WGS) entry which is preliminary data.</text>
</comment>
<comment type="caution">
    <text evidence="4">Lacks conserved residue(s) required for the propagation of feature annotation.</text>
</comment>
<sequence length="135" mass="14255">MSAASVTVLPRRTPPTILVVEDDVRVRCLVSDELRDSGFKVLEAGSAGEAMTVLGAVRVDLLFMALDPQGSGSGVETARRVGAQQKPMRIIVASADGDGSGDLDLGDLGLLIRKPYRASQVVDLVISSLNWPEPP</sequence>
<keyword evidence="1" id="KW-0597">Phosphoprotein</keyword>
<dbReference type="CDD" id="cd00156">
    <property type="entry name" value="REC"/>
    <property type="match status" value="1"/>
</dbReference>
<dbReference type="Proteomes" id="UP000403266">
    <property type="component" value="Unassembled WGS sequence"/>
</dbReference>
<dbReference type="InterPro" id="IPR001789">
    <property type="entry name" value="Sig_transdc_resp-reg_receiver"/>
</dbReference>
<evidence type="ECO:0000256" key="4">
    <source>
        <dbReference type="PROSITE-ProRule" id="PRU00169"/>
    </source>
</evidence>
<dbReference type="PANTHER" id="PTHR44591:SF3">
    <property type="entry name" value="RESPONSE REGULATORY DOMAIN-CONTAINING PROTEIN"/>
    <property type="match status" value="1"/>
</dbReference>
<dbReference type="PROSITE" id="PS00018">
    <property type="entry name" value="EF_HAND_1"/>
    <property type="match status" value="1"/>
</dbReference>
<keyword evidence="7" id="KW-1185">Reference proteome</keyword>
<evidence type="ECO:0000256" key="2">
    <source>
        <dbReference type="ARBA" id="ARBA00023015"/>
    </source>
</evidence>
<feature type="domain" description="Response regulatory" evidence="5">
    <location>
        <begin position="16"/>
        <end position="129"/>
    </location>
</feature>
<dbReference type="Gene3D" id="3.40.50.2300">
    <property type="match status" value="1"/>
</dbReference>
<dbReference type="InterPro" id="IPR011006">
    <property type="entry name" value="CheY-like_superfamily"/>
</dbReference>
<protein>
    <submittedName>
        <fullName evidence="6">Response regulator</fullName>
    </submittedName>
</protein>
<dbReference type="PROSITE" id="PS50110">
    <property type="entry name" value="RESPONSE_REGULATORY"/>
    <property type="match status" value="1"/>
</dbReference>
<keyword evidence="2" id="KW-0805">Transcription regulation</keyword>
<dbReference type="PANTHER" id="PTHR44591">
    <property type="entry name" value="STRESS RESPONSE REGULATOR PROTEIN 1"/>
    <property type="match status" value="1"/>
</dbReference>
<dbReference type="OrthoDB" id="8019070at2"/>
<dbReference type="InterPro" id="IPR018247">
    <property type="entry name" value="EF_Hand_1_Ca_BS"/>
</dbReference>
<evidence type="ECO:0000256" key="1">
    <source>
        <dbReference type="ARBA" id="ARBA00022553"/>
    </source>
</evidence>